<dbReference type="AlphaFoldDB" id="A0A2P2LFS3"/>
<sequence length="45" mass="5081">MAVKTAVQCGNVEDAIEKVNDLNPEVCPSVLFCLFCFLFWMNMPL</sequence>
<evidence type="ECO:0000313" key="1">
    <source>
        <dbReference type="EMBL" id="MBX16832.1"/>
    </source>
</evidence>
<accession>A0A2P2LFS3</accession>
<name>A0A2P2LFS3_RHIMU</name>
<organism evidence="1">
    <name type="scientific">Rhizophora mucronata</name>
    <name type="common">Asiatic mangrove</name>
    <dbReference type="NCBI Taxonomy" id="61149"/>
    <lineage>
        <taxon>Eukaryota</taxon>
        <taxon>Viridiplantae</taxon>
        <taxon>Streptophyta</taxon>
        <taxon>Embryophyta</taxon>
        <taxon>Tracheophyta</taxon>
        <taxon>Spermatophyta</taxon>
        <taxon>Magnoliopsida</taxon>
        <taxon>eudicotyledons</taxon>
        <taxon>Gunneridae</taxon>
        <taxon>Pentapetalae</taxon>
        <taxon>rosids</taxon>
        <taxon>fabids</taxon>
        <taxon>Malpighiales</taxon>
        <taxon>Rhizophoraceae</taxon>
        <taxon>Rhizophora</taxon>
    </lineage>
</organism>
<protein>
    <submittedName>
        <fullName evidence="1">Uncharacterized protein</fullName>
    </submittedName>
</protein>
<dbReference type="EMBL" id="GGEC01036348">
    <property type="protein sequence ID" value="MBX16832.1"/>
    <property type="molecule type" value="Transcribed_RNA"/>
</dbReference>
<proteinExistence type="predicted"/>
<reference evidence="1" key="1">
    <citation type="submission" date="2018-02" db="EMBL/GenBank/DDBJ databases">
        <title>Rhizophora mucronata_Transcriptome.</title>
        <authorList>
            <person name="Meera S.P."/>
            <person name="Sreeshan A."/>
            <person name="Augustine A."/>
        </authorList>
    </citation>
    <scope>NUCLEOTIDE SEQUENCE</scope>
    <source>
        <tissue evidence="1">Leaf</tissue>
    </source>
</reference>